<reference evidence="2" key="1">
    <citation type="journal article" date="2019" name="Int. J. Syst. Evol. Microbiol.">
        <title>The Global Catalogue of Microorganisms (GCM) 10K type strain sequencing project: providing services to taxonomists for standard genome sequencing and annotation.</title>
        <authorList>
            <consortium name="The Broad Institute Genomics Platform"/>
            <consortium name="The Broad Institute Genome Sequencing Center for Infectious Disease"/>
            <person name="Wu L."/>
            <person name="Ma J."/>
        </authorList>
    </citation>
    <scope>NUCLEOTIDE SEQUENCE [LARGE SCALE GENOMIC DNA]</scope>
    <source>
        <strain evidence="2">CGMCC 4.7323</strain>
    </source>
</reference>
<protein>
    <submittedName>
        <fullName evidence="1">Uncharacterized protein</fullName>
    </submittedName>
</protein>
<keyword evidence="2" id="KW-1185">Reference proteome</keyword>
<comment type="caution">
    <text evidence="1">The sequence shown here is derived from an EMBL/GenBank/DDBJ whole genome shotgun (WGS) entry which is preliminary data.</text>
</comment>
<dbReference type="Proteomes" id="UP000600080">
    <property type="component" value="Unassembled WGS sequence"/>
</dbReference>
<sequence length="64" mass="6849">MDAEDLEMTECEGPRCEGVRDLLVHLLAAHPLVTQVGAITKYRGDAALAVEIGGIDFEVLVEPA</sequence>
<dbReference type="EMBL" id="BMND01000059">
    <property type="protein sequence ID" value="GGN64224.1"/>
    <property type="molecule type" value="Genomic_DNA"/>
</dbReference>
<name>A0ABQ2K4H0_9ACTN</name>
<proteinExistence type="predicted"/>
<evidence type="ECO:0000313" key="1">
    <source>
        <dbReference type="EMBL" id="GGN64224.1"/>
    </source>
</evidence>
<accession>A0ABQ2K4H0</accession>
<gene>
    <name evidence="1" type="ORF">GCM10012285_66120</name>
</gene>
<organism evidence="1 2">
    <name type="scientific">Streptomyces kronopolitis</name>
    <dbReference type="NCBI Taxonomy" id="1612435"/>
    <lineage>
        <taxon>Bacteria</taxon>
        <taxon>Bacillati</taxon>
        <taxon>Actinomycetota</taxon>
        <taxon>Actinomycetes</taxon>
        <taxon>Kitasatosporales</taxon>
        <taxon>Streptomycetaceae</taxon>
        <taxon>Streptomyces</taxon>
    </lineage>
</organism>
<evidence type="ECO:0000313" key="2">
    <source>
        <dbReference type="Proteomes" id="UP000600080"/>
    </source>
</evidence>